<protein>
    <recommendedName>
        <fullName evidence="4">Fungal-type protein kinase domain-containing protein</fullName>
    </recommendedName>
</protein>
<reference evidence="2 3" key="1">
    <citation type="submission" date="2019-06" db="EMBL/GenBank/DDBJ databases">
        <authorList>
            <person name="Broberg M."/>
        </authorList>
    </citation>
    <scope>NUCLEOTIDE SEQUENCE [LARGE SCALE GENOMIC DNA]</scope>
</reference>
<accession>A0ABY6U6J7</accession>
<comment type="caution">
    <text evidence="2">The sequence shown here is derived from an EMBL/GenBank/DDBJ whole genome shotgun (WGS) entry which is preliminary data.</text>
</comment>
<feature type="region of interest" description="Disordered" evidence="1">
    <location>
        <begin position="523"/>
        <end position="557"/>
    </location>
</feature>
<gene>
    <name evidence="2" type="ORF">CLO192961_LOCUS171473</name>
</gene>
<keyword evidence="3" id="KW-1185">Reference proteome</keyword>
<evidence type="ECO:0000256" key="1">
    <source>
        <dbReference type="SAM" id="MobiDB-lite"/>
    </source>
</evidence>
<sequence>MGTHPPAYPPENPPEWGPGRGQEAVPFWLLGISMGVAPFELTPEQEAQIRDGATQVKPRRQLMRWFFEQKLGVLQCTVDYIWMSTTRTFWTRQLSKGHTRVSRDSMLEEIDARVWDIIVDTFTAERRLFALYPFAPESSLFLACPFGDHPSHDETAAMSQEFDKFRERMGVPLVPDGSRTLRARPHMLEKLTDEEFRDWMRENELAGIISTDATNKYSDPFFPPGVRNKPRKDCSEKVKAIWEARAPFSGAHCPTDLLPGPFQVVVPHVPKLFKLPHDQDSIRYLPESRVIMRRQHFTDVFPHSSQSAVHRYAIGPDLDERDIQDMDQETVGHVFALWQIILRWALAVWSGAMIRFEEWLIMVDMRVYPGISEPRFTFFVHVDLIEASQKYDLGTLNGLVNRTGVIEELFKSSEKTRQTLATKVAKIQQNKERSYFDRVNDMVELVFEGQGRLPRLETNSPFEQHLLTVMWVISQSKGGTGTGSSVSAEEDMWPTVKKVGQLVFRRIVRANYEGPFTLDETTLEASASRKRPGPEHSADRDKKQTMARGAIGCQRRG</sequence>
<organism evidence="2 3">
    <name type="scientific">Bionectria ochroleuca</name>
    <name type="common">Gliocladium roseum</name>
    <dbReference type="NCBI Taxonomy" id="29856"/>
    <lineage>
        <taxon>Eukaryota</taxon>
        <taxon>Fungi</taxon>
        <taxon>Dikarya</taxon>
        <taxon>Ascomycota</taxon>
        <taxon>Pezizomycotina</taxon>
        <taxon>Sordariomycetes</taxon>
        <taxon>Hypocreomycetidae</taxon>
        <taxon>Hypocreales</taxon>
        <taxon>Bionectriaceae</taxon>
        <taxon>Clonostachys</taxon>
    </lineage>
</organism>
<evidence type="ECO:0000313" key="3">
    <source>
        <dbReference type="Proteomes" id="UP000766486"/>
    </source>
</evidence>
<dbReference type="EMBL" id="CABFNS010000736">
    <property type="protein sequence ID" value="VUC25512.1"/>
    <property type="molecule type" value="Genomic_DNA"/>
</dbReference>
<feature type="compositionally biased region" description="Basic and acidic residues" evidence="1">
    <location>
        <begin position="532"/>
        <end position="544"/>
    </location>
</feature>
<evidence type="ECO:0008006" key="4">
    <source>
        <dbReference type="Google" id="ProtNLM"/>
    </source>
</evidence>
<dbReference type="Proteomes" id="UP000766486">
    <property type="component" value="Unassembled WGS sequence"/>
</dbReference>
<proteinExistence type="predicted"/>
<name>A0ABY6U6J7_BIOOC</name>
<evidence type="ECO:0000313" key="2">
    <source>
        <dbReference type="EMBL" id="VUC25512.1"/>
    </source>
</evidence>